<dbReference type="Proteomes" id="UP001148662">
    <property type="component" value="Unassembled WGS sequence"/>
</dbReference>
<gene>
    <name evidence="1" type="ORF">NM688_g6821</name>
</gene>
<proteinExistence type="predicted"/>
<name>A0ACC1SC39_9APHY</name>
<keyword evidence="2" id="KW-1185">Reference proteome</keyword>
<evidence type="ECO:0000313" key="2">
    <source>
        <dbReference type="Proteomes" id="UP001148662"/>
    </source>
</evidence>
<comment type="caution">
    <text evidence="1">The sequence shown here is derived from an EMBL/GenBank/DDBJ whole genome shotgun (WGS) entry which is preliminary data.</text>
</comment>
<accession>A0ACC1SC39</accession>
<reference evidence="1" key="1">
    <citation type="submission" date="2022-07" db="EMBL/GenBank/DDBJ databases">
        <title>Genome Sequence of Phlebia brevispora.</title>
        <authorList>
            <person name="Buettner E."/>
        </authorList>
    </citation>
    <scope>NUCLEOTIDE SEQUENCE</scope>
    <source>
        <strain evidence="1">MPL23</strain>
    </source>
</reference>
<sequence length="589" mass="67510">MMNLRSVSAREDTIRFDGIRALAVLERRCPQFEVELTRTRDLVILPVTLAHMEWHEYNPLSVIQVSDSTTVKVEVPREWRFWSGWTDGRVWNKMYEVWIEGKDVMDEENFDEDAAFPRLKPNLEVLQVGSPNYTRKQRGWYHIRPWPPSLPGTMSAAPGTGRHVTGADIPPELFDIIIKHIGFHEGAVALKKRELGRIALVCRRWADILQGKIFEKITLRSREDFVVFSSLISHPQSRIPIPAQRVELLQPLTQYPLKPWVHTLPPSQLLRSEEWSRVFCMVLSGPLPPRKSTRSIWNMIPTMSPLSYRGIYELELRNLHVGKLGDLIRIPRELPSLTQLTLWDVTWEEWPDKETSAFPVQSCVTRKVSGTDYIATRLRRCTDNVAAVWFSSLLATRRRDQLELHEAHQVCRMASAFVQGIDKVKFSDYGVTSMRYVDSIHFFATHEGHKLTPEVTVYITPRVIGLNRHLRAIRINFYFTTVFEAIGHADWQAVDACIAALPTVETILATFLSNDDVILFHETVVQKIPNLTHLKKAKYASRTLVGQYPGDNRATGFQHVSCSGNEVHAAGQLFTPGVKDDFIDKGRNF</sequence>
<evidence type="ECO:0000313" key="1">
    <source>
        <dbReference type="EMBL" id="KAJ3536567.1"/>
    </source>
</evidence>
<dbReference type="EMBL" id="JANHOG010001470">
    <property type="protein sequence ID" value="KAJ3536567.1"/>
    <property type="molecule type" value="Genomic_DNA"/>
</dbReference>
<protein>
    <submittedName>
        <fullName evidence="1">Uncharacterized protein</fullName>
    </submittedName>
</protein>
<organism evidence="1 2">
    <name type="scientific">Phlebia brevispora</name>
    <dbReference type="NCBI Taxonomy" id="194682"/>
    <lineage>
        <taxon>Eukaryota</taxon>
        <taxon>Fungi</taxon>
        <taxon>Dikarya</taxon>
        <taxon>Basidiomycota</taxon>
        <taxon>Agaricomycotina</taxon>
        <taxon>Agaricomycetes</taxon>
        <taxon>Polyporales</taxon>
        <taxon>Meruliaceae</taxon>
        <taxon>Phlebia</taxon>
    </lineage>
</organism>